<name>A0ABW3JL21_9FLAO</name>
<evidence type="ECO:0000313" key="2">
    <source>
        <dbReference type="EMBL" id="MFD0990560.1"/>
    </source>
</evidence>
<reference evidence="3" key="1">
    <citation type="journal article" date="2019" name="Int. J. Syst. Evol. Microbiol.">
        <title>The Global Catalogue of Microorganisms (GCM) 10K type strain sequencing project: providing services to taxonomists for standard genome sequencing and annotation.</title>
        <authorList>
            <consortium name="The Broad Institute Genomics Platform"/>
            <consortium name="The Broad Institute Genome Sequencing Center for Infectious Disease"/>
            <person name="Wu L."/>
            <person name="Ma J."/>
        </authorList>
    </citation>
    <scope>NUCLEOTIDE SEQUENCE [LARGE SCALE GENOMIC DNA]</scope>
    <source>
        <strain evidence="3">CCUG 62414</strain>
    </source>
</reference>
<keyword evidence="3" id="KW-1185">Reference proteome</keyword>
<dbReference type="SUPFAM" id="SSF53448">
    <property type="entry name" value="Nucleotide-diphospho-sugar transferases"/>
    <property type="match status" value="1"/>
</dbReference>
<dbReference type="CDD" id="cd00761">
    <property type="entry name" value="Glyco_tranf_GTA_type"/>
    <property type="match status" value="1"/>
</dbReference>
<sequence>MKPLVSIITPMFNSEAYISETVNSIINQTYKNWELLLIDDGSTDNTIEIANQILLKFPNIKLLKNSINLGAAISRNKGIEASNGKYIAFLDADDIWKPKKLETQIAFMQAENCHVCFSSYEQIDETGKPLNKLIKALPKLSYQKHLKSNYIGNLTGMYNVEVLGKIKAPNLQKRQDWLLWLAAIKKSGKPAKGIQESLAYYRVRKDSMSSNKINLLKYNYLVYRKGLGFSTLKAVCYMLVFLYEHFFVKSKQVISTNTI</sequence>
<comment type="caution">
    <text evidence="2">The sequence shown here is derived from an EMBL/GenBank/DDBJ whole genome shotgun (WGS) entry which is preliminary data.</text>
</comment>
<accession>A0ABW3JL21</accession>
<evidence type="ECO:0000259" key="1">
    <source>
        <dbReference type="Pfam" id="PF00535"/>
    </source>
</evidence>
<proteinExistence type="predicted"/>
<dbReference type="PANTHER" id="PTHR22916">
    <property type="entry name" value="GLYCOSYLTRANSFERASE"/>
    <property type="match status" value="1"/>
</dbReference>
<feature type="domain" description="Glycosyltransferase 2-like" evidence="1">
    <location>
        <begin position="6"/>
        <end position="131"/>
    </location>
</feature>
<dbReference type="RefSeq" id="WP_379926155.1">
    <property type="nucleotide sequence ID" value="NZ_JBHTJI010000001.1"/>
</dbReference>
<dbReference type="Proteomes" id="UP001597061">
    <property type="component" value="Unassembled WGS sequence"/>
</dbReference>
<dbReference type="PANTHER" id="PTHR22916:SF3">
    <property type="entry name" value="UDP-GLCNAC:BETAGAL BETA-1,3-N-ACETYLGLUCOSAMINYLTRANSFERASE-LIKE PROTEIN 1"/>
    <property type="match status" value="1"/>
</dbReference>
<dbReference type="Pfam" id="PF00535">
    <property type="entry name" value="Glycos_transf_2"/>
    <property type="match status" value="1"/>
</dbReference>
<dbReference type="InterPro" id="IPR029044">
    <property type="entry name" value="Nucleotide-diphossugar_trans"/>
</dbReference>
<dbReference type="InterPro" id="IPR001173">
    <property type="entry name" value="Glyco_trans_2-like"/>
</dbReference>
<evidence type="ECO:0000313" key="3">
    <source>
        <dbReference type="Proteomes" id="UP001597061"/>
    </source>
</evidence>
<dbReference type="Gene3D" id="3.90.550.10">
    <property type="entry name" value="Spore Coat Polysaccharide Biosynthesis Protein SpsA, Chain A"/>
    <property type="match status" value="1"/>
</dbReference>
<organism evidence="2 3">
    <name type="scientific">Mariniflexile jejuense</name>
    <dbReference type="NCBI Taxonomy" id="1173582"/>
    <lineage>
        <taxon>Bacteria</taxon>
        <taxon>Pseudomonadati</taxon>
        <taxon>Bacteroidota</taxon>
        <taxon>Flavobacteriia</taxon>
        <taxon>Flavobacteriales</taxon>
        <taxon>Flavobacteriaceae</taxon>
        <taxon>Mariniflexile</taxon>
    </lineage>
</organism>
<dbReference type="EMBL" id="JBHTJI010000001">
    <property type="protein sequence ID" value="MFD0990560.1"/>
    <property type="molecule type" value="Genomic_DNA"/>
</dbReference>
<protein>
    <submittedName>
        <fullName evidence="2">Glycosyltransferase family 2 protein</fullName>
    </submittedName>
</protein>
<gene>
    <name evidence="2" type="ORF">ACFQ1R_10670</name>
</gene>